<evidence type="ECO:0000256" key="7">
    <source>
        <dbReference type="ARBA" id="ARBA00022827"/>
    </source>
</evidence>
<evidence type="ECO:0000256" key="8">
    <source>
        <dbReference type="ARBA" id="ARBA00022857"/>
    </source>
</evidence>
<keyword evidence="4 11" id="KW-0028">Amino-acid biosynthesis</keyword>
<dbReference type="Proteomes" id="UP000577419">
    <property type="component" value="Unassembled WGS sequence"/>
</dbReference>
<reference evidence="14" key="2">
    <citation type="submission" date="2021-03" db="EMBL/GenBank/DDBJ databases">
        <authorList>
            <person name="Jaffe A."/>
        </authorList>
    </citation>
    <scope>NUCLEOTIDE SEQUENCE</scope>
    <source>
        <strain evidence="14">RIFCSPHIGHO2_01_FULL_GW2011_AR10_43_9</strain>
    </source>
</reference>
<dbReference type="InterPro" id="IPR000453">
    <property type="entry name" value="Chorismate_synth"/>
</dbReference>
<keyword evidence="10 11" id="KW-0456">Lyase</keyword>
<dbReference type="GO" id="GO:0009423">
    <property type="term" value="P:chorismate biosynthetic process"/>
    <property type="evidence" value="ECO:0007669"/>
    <property type="project" value="UniProtKB-UniRule"/>
</dbReference>
<dbReference type="Proteomes" id="UP000683213">
    <property type="component" value="Unassembled WGS sequence"/>
</dbReference>
<evidence type="ECO:0000256" key="6">
    <source>
        <dbReference type="ARBA" id="ARBA00022643"/>
    </source>
</evidence>
<dbReference type="InterPro" id="IPR035904">
    <property type="entry name" value="Chorismate_synth_AroC_sf"/>
</dbReference>
<gene>
    <name evidence="11 13" type="primary">aroC</name>
    <name evidence="13" type="ORF">HA237_05685</name>
    <name evidence="14" type="ORF">J4224_03200</name>
</gene>
<dbReference type="GO" id="GO:0010181">
    <property type="term" value="F:FMN binding"/>
    <property type="evidence" value="ECO:0007669"/>
    <property type="project" value="TreeGrafter"/>
</dbReference>
<accession>A0A7J4IX26</accession>
<dbReference type="FunFam" id="3.60.150.10:FF:000002">
    <property type="entry name" value="Chorismate synthase"/>
    <property type="match status" value="1"/>
</dbReference>
<feature type="binding site" evidence="11">
    <location>
        <position position="283"/>
    </location>
    <ligand>
        <name>FMN</name>
        <dbReference type="ChEBI" id="CHEBI:58210"/>
    </ligand>
</feature>
<comment type="caution">
    <text evidence="13">The sequence shown here is derived from an EMBL/GenBank/DDBJ whole genome shotgun (WGS) entry which is preliminary data.</text>
</comment>
<keyword evidence="9 11" id="KW-0057">Aromatic amino acid biosynthesis</keyword>
<dbReference type="SUPFAM" id="SSF103263">
    <property type="entry name" value="Chorismate synthase, AroC"/>
    <property type="match status" value="1"/>
</dbReference>
<feature type="binding site" evidence="11">
    <location>
        <position position="324"/>
    </location>
    <ligand>
        <name>FMN</name>
        <dbReference type="ChEBI" id="CHEBI:58210"/>
    </ligand>
</feature>
<dbReference type="PROSITE" id="PS00789">
    <property type="entry name" value="CHORISMATE_SYNTHASE_3"/>
    <property type="match status" value="1"/>
</dbReference>
<dbReference type="NCBIfam" id="TIGR00033">
    <property type="entry name" value="aroC"/>
    <property type="match status" value="1"/>
</dbReference>
<dbReference type="PIRSF" id="PIRSF001456">
    <property type="entry name" value="Chorismate_synth"/>
    <property type="match status" value="1"/>
</dbReference>
<dbReference type="Pfam" id="PF01264">
    <property type="entry name" value="Chorismate_synt"/>
    <property type="match status" value="1"/>
</dbReference>
<feature type="binding site" evidence="11">
    <location>
        <position position="48"/>
    </location>
    <ligand>
        <name>NADP(+)</name>
        <dbReference type="ChEBI" id="CHEBI:58349"/>
    </ligand>
</feature>
<evidence type="ECO:0000256" key="10">
    <source>
        <dbReference type="ARBA" id="ARBA00023239"/>
    </source>
</evidence>
<dbReference type="InterPro" id="IPR020541">
    <property type="entry name" value="Chorismate_synthase_CS"/>
</dbReference>
<dbReference type="GO" id="GO:0004107">
    <property type="term" value="F:chorismate synthase activity"/>
    <property type="evidence" value="ECO:0007669"/>
    <property type="project" value="UniProtKB-UniRule"/>
</dbReference>
<evidence type="ECO:0000256" key="2">
    <source>
        <dbReference type="ARBA" id="ARBA00008014"/>
    </source>
</evidence>
<dbReference type="PROSITE" id="PS00788">
    <property type="entry name" value="CHORISMATE_SYNTHASE_2"/>
    <property type="match status" value="1"/>
</dbReference>
<dbReference type="GO" id="GO:0008652">
    <property type="term" value="P:amino acid biosynthetic process"/>
    <property type="evidence" value="ECO:0007669"/>
    <property type="project" value="UniProtKB-KW"/>
</dbReference>
<feature type="binding site" evidence="11">
    <location>
        <position position="54"/>
    </location>
    <ligand>
        <name>NADP(+)</name>
        <dbReference type="ChEBI" id="CHEBI:58349"/>
    </ligand>
</feature>
<feature type="binding site" evidence="11">
    <location>
        <begin position="125"/>
        <end position="127"/>
    </location>
    <ligand>
        <name>FMN</name>
        <dbReference type="ChEBI" id="CHEBI:58210"/>
    </ligand>
</feature>
<comment type="catalytic activity">
    <reaction evidence="11 12">
        <text>5-O-(1-carboxyvinyl)-3-phosphoshikimate = chorismate + phosphate</text>
        <dbReference type="Rhea" id="RHEA:21020"/>
        <dbReference type="ChEBI" id="CHEBI:29748"/>
        <dbReference type="ChEBI" id="CHEBI:43474"/>
        <dbReference type="ChEBI" id="CHEBI:57701"/>
        <dbReference type="EC" id="4.2.3.5"/>
    </reaction>
</comment>
<dbReference type="CDD" id="cd07304">
    <property type="entry name" value="Chorismate_synthase"/>
    <property type="match status" value="1"/>
</dbReference>
<keyword evidence="8 11" id="KW-0521">NADP</keyword>
<proteinExistence type="inferred from homology"/>
<dbReference type="EC" id="4.2.3.5" evidence="3 11"/>
<comment type="cofactor">
    <cofactor evidence="11 12">
        <name>FMNH2</name>
        <dbReference type="ChEBI" id="CHEBI:57618"/>
    </cofactor>
    <text evidence="11 12">Reduced FMN (FMNH(2)).</text>
</comment>
<comment type="function">
    <text evidence="11">Catalyzes the anti-1,4-elimination of the C-3 phosphate and the C-6 proR hydrogen from 5-enolpyruvylshikimate-3-phosphate (EPSP) to yield chorismate, which is the branch point compound that serves as the starting substrate for the three terminal pathways of aromatic amino acid biosynthesis. This reaction introduces a second double bond into the aromatic ring system.</text>
</comment>
<feature type="binding site" evidence="11">
    <location>
        <begin position="298"/>
        <end position="302"/>
    </location>
    <ligand>
        <name>FMN</name>
        <dbReference type="ChEBI" id="CHEBI:58210"/>
    </ligand>
</feature>
<dbReference type="PROSITE" id="PS00787">
    <property type="entry name" value="CHORISMATE_SYNTHASE_1"/>
    <property type="match status" value="1"/>
</dbReference>
<comment type="pathway">
    <text evidence="1 11 12">Metabolic intermediate biosynthesis; chorismate biosynthesis; chorismate from D-erythrose 4-phosphate and phosphoenolpyruvate: step 7/7.</text>
</comment>
<comment type="similarity">
    <text evidence="2 11 12">Belongs to the chorismate synthase family.</text>
</comment>
<keyword evidence="7 11" id="KW-0274">FAD</keyword>
<evidence type="ECO:0000313" key="13">
    <source>
        <dbReference type="EMBL" id="HIH08829.1"/>
    </source>
</evidence>
<comment type="caution">
    <text evidence="11">Lacks conserved residue(s) required for the propagation of feature annotation.</text>
</comment>
<dbReference type="AlphaFoldDB" id="A0A7J4IX26"/>
<evidence type="ECO:0000256" key="4">
    <source>
        <dbReference type="ARBA" id="ARBA00022605"/>
    </source>
</evidence>
<keyword evidence="5 11" id="KW-0285">Flavoprotein</keyword>
<dbReference type="UniPathway" id="UPA00053">
    <property type="reaction ID" value="UER00090"/>
</dbReference>
<protein>
    <recommendedName>
        <fullName evidence="3 11">Chorismate synthase</fullName>
        <shortName evidence="11">CS</shortName>
        <ecNumber evidence="3 11">4.2.3.5</ecNumber>
    </recommendedName>
    <alternativeName>
        <fullName evidence="11">5-enolpyruvylshikimate-3-phosphate phospholyase</fullName>
    </alternativeName>
</protein>
<evidence type="ECO:0000256" key="1">
    <source>
        <dbReference type="ARBA" id="ARBA00005044"/>
    </source>
</evidence>
<evidence type="ECO:0000256" key="11">
    <source>
        <dbReference type="HAMAP-Rule" id="MF_00300"/>
    </source>
</evidence>
<dbReference type="Gene3D" id="3.60.150.10">
    <property type="entry name" value="Chorismate synthase AroC"/>
    <property type="match status" value="1"/>
</dbReference>
<dbReference type="EMBL" id="JAGVWF010000042">
    <property type="protein sequence ID" value="MBS3059405.1"/>
    <property type="molecule type" value="Genomic_DNA"/>
</dbReference>
<evidence type="ECO:0000256" key="3">
    <source>
        <dbReference type="ARBA" id="ARBA00013036"/>
    </source>
</evidence>
<reference evidence="14" key="3">
    <citation type="submission" date="2021-05" db="EMBL/GenBank/DDBJ databases">
        <title>Protein family content uncovers lineage relationships and bacterial pathway maintenance mechanisms in DPANN archaea.</title>
        <authorList>
            <person name="Castelle C.J."/>
            <person name="Meheust R."/>
            <person name="Jaffe A.L."/>
            <person name="Seitz K."/>
            <person name="Gong X."/>
            <person name="Baker B.J."/>
            <person name="Banfield J.F."/>
        </authorList>
    </citation>
    <scope>NUCLEOTIDE SEQUENCE</scope>
    <source>
        <strain evidence="14">RIFCSPHIGHO2_01_FULL_GW2011_AR10_43_9</strain>
    </source>
</reference>
<dbReference type="GO" id="GO:0009073">
    <property type="term" value="P:aromatic amino acid family biosynthetic process"/>
    <property type="evidence" value="ECO:0007669"/>
    <property type="project" value="UniProtKB-KW"/>
</dbReference>
<dbReference type="GO" id="GO:0005829">
    <property type="term" value="C:cytosol"/>
    <property type="evidence" value="ECO:0007669"/>
    <property type="project" value="TreeGrafter"/>
</dbReference>
<dbReference type="PANTHER" id="PTHR21085">
    <property type="entry name" value="CHORISMATE SYNTHASE"/>
    <property type="match status" value="1"/>
</dbReference>
<evidence type="ECO:0000256" key="9">
    <source>
        <dbReference type="ARBA" id="ARBA00023141"/>
    </source>
</evidence>
<keyword evidence="6 11" id="KW-0288">FMN</keyword>
<organism evidence="13 15">
    <name type="scientific">Candidatus Iainarchaeum sp</name>
    <dbReference type="NCBI Taxonomy" id="3101447"/>
    <lineage>
        <taxon>Archaea</taxon>
        <taxon>Candidatus Iainarchaeota</taxon>
        <taxon>Candidatus Iainarchaeia</taxon>
        <taxon>Candidatus Iainarchaeales</taxon>
        <taxon>Candidatus Iainarchaeaceae</taxon>
        <taxon>Candidatus Iainarchaeum</taxon>
    </lineage>
</organism>
<dbReference type="EMBL" id="DUFG01000027">
    <property type="protein sequence ID" value="HIH08829.1"/>
    <property type="molecule type" value="Genomic_DNA"/>
</dbReference>
<dbReference type="PANTHER" id="PTHR21085:SF0">
    <property type="entry name" value="CHORISMATE SYNTHASE"/>
    <property type="match status" value="1"/>
</dbReference>
<evidence type="ECO:0000256" key="12">
    <source>
        <dbReference type="RuleBase" id="RU000605"/>
    </source>
</evidence>
<evidence type="ECO:0000313" key="14">
    <source>
        <dbReference type="EMBL" id="MBS3059405.1"/>
    </source>
</evidence>
<sequence length="357" mass="38713">MTGNCFGNLFKITTFGESHGRAIGVVIDGCPAGLELSEKDIQKELDRRRPGQNRIVSPRKEEDKAEVLSGVFKGKTTGTPIALLVFNRDADSSKYEKIKNVFRPGHADFTYFQKYGFRDYRGGGRSSARETVARVAAGAVAKKLLKKFGIEVLAYTVEIAGVKSKSFNRKVIEKNLVRAADLKAAKEMEEAIFSAREQNDSVGGIIEVKATGVPAGLGEPVFDRLDAVISYALMSLPAVKGVEIGAGFEAARMTGSQDNDLMLYSKKSKKFEFKSNNAGGILGGISSGGEIVARIAIKPPSSIKREQKALTVEGKEVKLKVEGRHDPCVVPRAVPIVEAMVALVLADFFLIQKTRKL</sequence>
<evidence type="ECO:0000313" key="15">
    <source>
        <dbReference type="Proteomes" id="UP000577419"/>
    </source>
</evidence>
<dbReference type="NCBIfam" id="NF003793">
    <property type="entry name" value="PRK05382.1"/>
    <property type="match status" value="1"/>
</dbReference>
<evidence type="ECO:0000256" key="5">
    <source>
        <dbReference type="ARBA" id="ARBA00022630"/>
    </source>
</evidence>
<reference evidence="15" key="1">
    <citation type="journal article" date="2020" name="bioRxiv">
        <title>A rank-normalized archaeal taxonomy based on genome phylogeny resolves widespread incomplete and uneven classifications.</title>
        <authorList>
            <person name="Rinke C."/>
            <person name="Chuvochina M."/>
            <person name="Mussig A.J."/>
            <person name="Chaumeil P.-A."/>
            <person name="Waite D.W."/>
            <person name="Whitman W.B."/>
            <person name="Parks D.H."/>
            <person name="Hugenholtz P."/>
        </authorList>
    </citation>
    <scope>NUCLEOTIDE SEQUENCE [LARGE SCALE GENOMIC DNA]</scope>
</reference>
<dbReference type="HAMAP" id="MF_00300">
    <property type="entry name" value="Chorismate_synth"/>
    <property type="match status" value="1"/>
</dbReference>
<name>A0A7J4IX26_9ARCH</name>